<name>I3TTQ1_TISMK</name>
<keyword evidence="1" id="KW-0812">Transmembrane</keyword>
<accession>I3TTQ1</accession>
<dbReference type="AlphaFoldDB" id="I3TTQ1"/>
<keyword evidence="1" id="KW-0472">Membrane</keyword>
<feature type="transmembrane region" description="Helical" evidence="1">
    <location>
        <begin position="20"/>
        <end position="39"/>
    </location>
</feature>
<feature type="transmembrane region" description="Helical" evidence="1">
    <location>
        <begin position="331"/>
        <end position="350"/>
    </location>
</feature>
<dbReference type="Proteomes" id="UP000005258">
    <property type="component" value="Plasmid pTM2"/>
</dbReference>
<gene>
    <name evidence="3" type="ordered locus">TMO_b0131</name>
</gene>
<evidence type="ECO:0000313" key="3">
    <source>
        <dbReference type="EMBL" id="AFK56139.1"/>
    </source>
</evidence>
<keyword evidence="4" id="KW-1185">Reference proteome</keyword>
<keyword evidence="1" id="KW-1133">Transmembrane helix</keyword>
<evidence type="ECO:0000313" key="4">
    <source>
        <dbReference type="Proteomes" id="UP000005258"/>
    </source>
</evidence>
<feature type="transmembrane region" description="Helical" evidence="1">
    <location>
        <begin position="370"/>
        <end position="395"/>
    </location>
</feature>
<organism evidence="3 4">
    <name type="scientific">Tistrella mobilis (strain KA081020-065)</name>
    <dbReference type="NCBI Taxonomy" id="1110502"/>
    <lineage>
        <taxon>Bacteria</taxon>
        <taxon>Pseudomonadati</taxon>
        <taxon>Pseudomonadota</taxon>
        <taxon>Alphaproteobacteria</taxon>
        <taxon>Geminicoccales</taxon>
        <taxon>Geminicoccaceae</taxon>
        <taxon>Tistrella</taxon>
    </lineage>
</organism>
<reference evidence="3 4" key="1">
    <citation type="journal article" date="2012" name="J. Am. Chem. Soc.">
        <title>Bacterial biosynthesis and maturation of the didemnin anti-cancer agents.</title>
        <authorList>
            <person name="Xu Y."/>
            <person name="Kersten R.D."/>
            <person name="Nam S.J."/>
            <person name="Lu L."/>
            <person name="Al-Suwailem A.M."/>
            <person name="Zheng H."/>
            <person name="Fenical W."/>
            <person name="Dorrestein P.C."/>
            <person name="Moore B.S."/>
            <person name="Qian P.Y."/>
        </authorList>
    </citation>
    <scope>NUCLEOTIDE SEQUENCE [LARGE SCALE GENOMIC DNA]</scope>
    <source>
        <strain evidence="3 4">KA081020-065</strain>
    </source>
</reference>
<evidence type="ECO:0000259" key="2">
    <source>
        <dbReference type="Pfam" id="PF05226"/>
    </source>
</evidence>
<dbReference type="Pfam" id="PF05226">
    <property type="entry name" value="CHASE2"/>
    <property type="match status" value="1"/>
</dbReference>
<evidence type="ECO:0000256" key="1">
    <source>
        <dbReference type="SAM" id="Phobius"/>
    </source>
</evidence>
<protein>
    <recommendedName>
        <fullName evidence="2">CHASE2 domain-containing protein</fullName>
    </recommendedName>
</protein>
<dbReference type="HOGENOM" id="CLU_637658_0_0_5"/>
<geneLocation type="plasmid" evidence="3 4">
    <name>pTM2</name>
</geneLocation>
<feature type="domain" description="CHASE2" evidence="2">
    <location>
        <begin position="61"/>
        <end position="319"/>
    </location>
</feature>
<dbReference type="EMBL" id="CP003238">
    <property type="protein sequence ID" value="AFK56139.1"/>
    <property type="molecule type" value="Genomic_DNA"/>
</dbReference>
<keyword evidence="3" id="KW-0614">Plasmid</keyword>
<sequence length="430" mass="49284">MQMKNFWKVSIFKLKKFPLYVIIPFSLVVFFHQIDLFGIKGQTEKQSARMINIALSHMYPSHNSYVLPVIITERTLERLGSSYPLPENILSDMIYMLSQFGAKAIFIDMTFSGRRKTELSHLLQAIKYAASNRTHIFFPINGYKSENFDDIMKLINESPSIHAVDISLGNNRSGLNYPKKRNIAVLTPAFAICAAFYGENWCRSDVAKLEIANIWWRGSEEESLYDAAKDVLQHIIRNISGDLKSYDDNKPIVYIKMETFESIYLGEFSGTDREKLTSQIVVIGQNLHGLNDSVETSIDDSMPSLLYHAMAIDNLAALETEFSINKISRHIIEVIIAIIHYVSICIYRKYTRKYYECYIYNNEKFIKRLIVLPILNIVPTIVVFGMIFIMSILLFEFLQMRSVLDLLGIIGAVELGRMLTPASEDKVSKV</sequence>
<dbReference type="KEGG" id="tmo:TMO_b0131"/>
<dbReference type="InterPro" id="IPR007890">
    <property type="entry name" value="CHASE2"/>
</dbReference>
<proteinExistence type="predicted"/>